<accession>A0ABW5XEA3</accession>
<dbReference type="InterPro" id="IPR000515">
    <property type="entry name" value="MetI-like"/>
</dbReference>
<evidence type="ECO:0000256" key="6">
    <source>
        <dbReference type="ARBA" id="ARBA00023136"/>
    </source>
</evidence>
<dbReference type="EMBL" id="JBHUOP010000002">
    <property type="protein sequence ID" value="MFD2840034.1"/>
    <property type="molecule type" value="Genomic_DNA"/>
</dbReference>
<keyword evidence="4 7" id="KW-0812">Transmembrane</keyword>
<dbReference type="CDD" id="cd06261">
    <property type="entry name" value="TM_PBP2"/>
    <property type="match status" value="1"/>
</dbReference>
<comment type="subcellular location">
    <subcellularLocation>
        <location evidence="1 7">Cell membrane</location>
        <topology evidence="1 7">Multi-pass membrane protein</topology>
    </subcellularLocation>
</comment>
<feature type="transmembrane region" description="Helical" evidence="7">
    <location>
        <begin position="98"/>
        <end position="118"/>
    </location>
</feature>
<keyword evidence="5 7" id="KW-1133">Transmembrane helix</keyword>
<evidence type="ECO:0000256" key="4">
    <source>
        <dbReference type="ARBA" id="ARBA00022692"/>
    </source>
</evidence>
<dbReference type="Gene3D" id="1.10.3720.10">
    <property type="entry name" value="MetI-like"/>
    <property type="match status" value="1"/>
</dbReference>
<comment type="caution">
    <text evidence="9">The sequence shown here is derived from an EMBL/GenBank/DDBJ whole genome shotgun (WGS) entry which is preliminary data.</text>
</comment>
<dbReference type="PANTHER" id="PTHR30193">
    <property type="entry name" value="ABC TRANSPORTER PERMEASE PROTEIN"/>
    <property type="match status" value="1"/>
</dbReference>
<protein>
    <submittedName>
        <fullName evidence="9">Carbohydrate ABC transporter permease</fullName>
    </submittedName>
</protein>
<evidence type="ECO:0000313" key="10">
    <source>
        <dbReference type="Proteomes" id="UP001597391"/>
    </source>
</evidence>
<name>A0ABW5XEA3_9MICO</name>
<dbReference type="PROSITE" id="PS50928">
    <property type="entry name" value="ABC_TM1"/>
    <property type="match status" value="1"/>
</dbReference>
<organism evidence="9 10">
    <name type="scientific">Populibacterium corticicola</name>
    <dbReference type="NCBI Taxonomy" id="1812826"/>
    <lineage>
        <taxon>Bacteria</taxon>
        <taxon>Bacillati</taxon>
        <taxon>Actinomycetota</taxon>
        <taxon>Actinomycetes</taxon>
        <taxon>Micrococcales</taxon>
        <taxon>Jonesiaceae</taxon>
        <taxon>Populibacterium</taxon>
    </lineage>
</organism>
<keyword evidence="10" id="KW-1185">Reference proteome</keyword>
<evidence type="ECO:0000256" key="3">
    <source>
        <dbReference type="ARBA" id="ARBA00022475"/>
    </source>
</evidence>
<dbReference type="PANTHER" id="PTHR30193:SF37">
    <property type="entry name" value="INNER MEMBRANE ABC TRANSPORTER PERMEASE PROTEIN YCJO"/>
    <property type="match status" value="1"/>
</dbReference>
<keyword evidence="2 7" id="KW-0813">Transport</keyword>
<keyword evidence="6 7" id="KW-0472">Membrane</keyword>
<sequence length="282" mass="31222">MGYALLTPAILLLVLFVVIPAILAFVLGFTNARLISPNPPELVGFTNFTRLFADPVFLRSLTNVAFFAVIVVPVQSGLALILALLVNTKIRGTTFFRTIYFFPVVTSMVVVSLLWMFLYRRDGLFNVIIDKITFGIIQGPDWINDPTTAMPSIIVLSIWQAVGFHMIIWLSGLQTISEELYEAARLDGASRGQLFRYVTWPGLTATRNLILVTITIQALSLFTQIDVMTKGGPLNATSTVVFQAVRTGFTQQETGYASAISAVFFLIVLIISSIQRFATREK</sequence>
<comment type="similarity">
    <text evidence="7">Belongs to the binding-protein-dependent transport system permease family.</text>
</comment>
<feature type="transmembrane region" description="Helical" evidence="7">
    <location>
        <begin position="194"/>
        <end position="219"/>
    </location>
</feature>
<feature type="transmembrane region" description="Helical" evidence="7">
    <location>
        <begin position="64"/>
        <end position="86"/>
    </location>
</feature>
<evidence type="ECO:0000256" key="5">
    <source>
        <dbReference type="ARBA" id="ARBA00022989"/>
    </source>
</evidence>
<evidence type="ECO:0000256" key="2">
    <source>
        <dbReference type="ARBA" id="ARBA00022448"/>
    </source>
</evidence>
<proteinExistence type="inferred from homology"/>
<feature type="domain" description="ABC transmembrane type-1" evidence="8">
    <location>
        <begin position="61"/>
        <end position="275"/>
    </location>
</feature>
<evidence type="ECO:0000259" key="8">
    <source>
        <dbReference type="PROSITE" id="PS50928"/>
    </source>
</evidence>
<dbReference type="SUPFAM" id="SSF161098">
    <property type="entry name" value="MetI-like"/>
    <property type="match status" value="1"/>
</dbReference>
<dbReference type="InterPro" id="IPR051393">
    <property type="entry name" value="ABC_transporter_permease"/>
</dbReference>
<gene>
    <name evidence="9" type="ORF">ACFSYH_05555</name>
</gene>
<dbReference type="Proteomes" id="UP001597391">
    <property type="component" value="Unassembled WGS sequence"/>
</dbReference>
<dbReference type="Pfam" id="PF00528">
    <property type="entry name" value="BPD_transp_1"/>
    <property type="match status" value="1"/>
</dbReference>
<evidence type="ECO:0000256" key="1">
    <source>
        <dbReference type="ARBA" id="ARBA00004651"/>
    </source>
</evidence>
<reference evidence="10" key="1">
    <citation type="journal article" date="2019" name="Int. J. Syst. Evol. Microbiol.">
        <title>The Global Catalogue of Microorganisms (GCM) 10K type strain sequencing project: providing services to taxonomists for standard genome sequencing and annotation.</title>
        <authorList>
            <consortium name="The Broad Institute Genomics Platform"/>
            <consortium name="The Broad Institute Genome Sequencing Center for Infectious Disease"/>
            <person name="Wu L."/>
            <person name="Ma J."/>
        </authorList>
    </citation>
    <scope>NUCLEOTIDE SEQUENCE [LARGE SCALE GENOMIC DNA]</scope>
    <source>
        <strain evidence="10">KCTC 33576</strain>
    </source>
</reference>
<feature type="transmembrane region" description="Helical" evidence="7">
    <location>
        <begin position="149"/>
        <end position="173"/>
    </location>
</feature>
<keyword evidence="3" id="KW-1003">Cell membrane</keyword>
<evidence type="ECO:0000313" key="9">
    <source>
        <dbReference type="EMBL" id="MFD2840034.1"/>
    </source>
</evidence>
<evidence type="ECO:0000256" key="7">
    <source>
        <dbReference type="RuleBase" id="RU363032"/>
    </source>
</evidence>
<feature type="transmembrane region" description="Helical" evidence="7">
    <location>
        <begin position="255"/>
        <end position="274"/>
    </location>
</feature>
<dbReference type="InterPro" id="IPR035906">
    <property type="entry name" value="MetI-like_sf"/>
</dbReference>